<proteinExistence type="predicted"/>
<keyword evidence="2" id="KW-1185">Reference proteome</keyword>
<evidence type="ECO:0000313" key="2">
    <source>
        <dbReference type="Proteomes" id="UP000187209"/>
    </source>
</evidence>
<sequence length="132" mass="14952">MGQSCKGGVFSCMDCGFINSQELMSEPSKKFEMLNGNHIFKNESKEPIVNCIEKLDKPLMIYEKEFQSGEKSEKKKRKSINLDDSFKVSTSPRLKVVSSNFCDKSFNLIDRVDRTAETDKSCSSVLFANQSK</sequence>
<organism evidence="1 2">
    <name type="scientific">Stentor coeruleus</name>
    <dbReference type="NCBI Taxonomy" id="5963"/>
    <lineage>
        <taxon>Eukaryota</taxon>
        <taxon>Sar</taxon>
        <taxon>Alveolata</taxon>
        <taxon>Ciliophora</taxon>
        <taxon>Postciliodesmatophora</taxon>
        <taxon>Heterotrichea</taxon>
        <taxon>Heterotrichida</taxon>
        <taxon>Stentoridae</taxon>
        <taxon>Stentor</taxon>
    </lineage>
</organism>
<evidence type="ECO:0000313" key="1">
    <source>
        <dbReference type="EMBL" id="OMJ91083.1"/>
    </source>
</evidence>
<dbReference type="Proteomes" id="UP000187209">
    <property type="component" value="Unassembled WGS sequence"/>
</dbReference>
<protein>
    <submittedName>
        <fullName evidence="1">Uncharacterized protein</fullName>
    </submittedName>
</protein>
<dbReference type="AlphaFoldDB" id="A0A1R2CQ21"/>
<name>A0A1R2CQ21_9CILI</name>
<comment type="caution">
    <text evidence="1">The sequence shown here is derived from an EMBL/GenBank/DDBJ whole genome shotgun (WGS) entry which is preliminary data.</text>
</comment>
<gene>
    <name evidence="1" type="ORF">SteCoe_6444</name>
</gene>
<accession>A0A1R2CQ21</accession>
<dbReference type="EMBL" id="MPUH01000089">
    <property type="protein sequence ID" value="OMJ91083.1"/>
    <property type="molecule type" value="Genomic_DNA"/>
</dbReference>
<reference evidence="1 2" key="1">
    <citation type="submission" date="2016-11" db="EMBL/GenBank/DDBJ databases">
        <title>The macronuclear genome of Stentor coeruleus: a giant cell with tiny introns.</title>
        <authorList>
            <person name="Slabodnick M."/>
            <person name="Ruby J.G."/>
            <person name="Reiff S.B."/>
            <person name="Swart E.C."/>
            <person name="Gosai S."/>
            <person name="Prabakaran S."/>
            <person name="Witkowska E."/>
            <person name="Larue G.E."/>
            <person name="Fisher S."/>
            <person name="Freeman R.M."/>
            <person name="Gunawardena J."/>
            <person name="Chu W."/>
            <person name="Stover N.A."/>
            <person name="Gregory B.D."/>
            <person name="Nowacki M."/>
            <person name="Derisi J."/>
            <person name="Roy S.W."/>
            <person name="Marshall W.F."/>
            <person name="Sood P."/>
        </authorList>
    </citation>
    <scope>NUCLEOTIDE SEQUENCE [LARGE SCALE GENOMIC DNA]</scope>
    <source>
        <strain evidence="1">WM001</strain>
    </source>
</reference>